<reference evidence="8" key="1">
    <citation type="submission" date="2020-01" db="EMBL/GenBank/DDBJ databases">
        <title>Insect and environment-associated Actinomycetes.</title>
        <authorList>
            <person name="Currrie C."/>
            <person name="Chevrette M."/>
            <person name="Carlson C."/>
            <person name="Stubbendieck R."/>
            <person name="Wendt-Pienkowski E."/>
        </authorList>
    </citation>
    <scope>NUCLEOTIDE SEQUENCE</scope>
    <source>
        <strain evidence="8">SID12501</strain>
    </source>
</reference>
<sequence>MSGLRIGSVCTGYGGLDEAVQAVFGGELAWVADNDPGAARILAHHHPDVPNLGDITAVDWHDVEPVDIYIGGYPCQPFSSAGKRKGTADARHIWPHIARALRVLRPRYAVFENVAGHLSLGFDTVLADLAALGFDARWCTLRASDIGAAHQRKRLFVLAWPADTGSAGLAGRGPAGAAPDGRHLAAADALDVGEHRSGTRRSGRDEPAPRRLPAADTGGRGLQGRPPVDSPEPPQQFSDADGPDVQRGTAADSPRVGEREPADQTDAVAGSGDARQVPGSGGIESAADPAGIRRGERRTQPTREQGRPGAPLGSTPDWGVYGPAVARWETVLGRPAPRPTDALGRLNPPFVEWLMGLDAGHVTDVPGLSRSAQLKALGNGVMPQQAIAALHTLTTAGHHSGTLAA</sequence>
<evidence type="ECO:0000256" key="4">
    <source>
        <dbReference type="ARBA" id="ARBA00022691"/>
    </source>
</evidence>
<feature type="compositionally biased region" description="Basic and acidic residues" evidence="7">
    <location>
        <begin position="192"/>
        <end position="209"/>
    </location>
</feature>
<evidence type="ECO:0000256" key="5">
    <source>
        <dbReference type="ARBA" id="ARBA00022747"/>
    </source>
</evidence>
<name>A0A6B3BU77_9ACTN</name>
<dbReference type="InterPro" id="IPR001525">
    <property type="entry name" value="C5_MeTfrase"/>
</dbReference>
<accession>A0A6B3BU77</accession>
<dbReference type="AlphaFoldDB" id="A0A6B3BU77"/>
<organism evidence="8">
    <name type="scientific">Streptomyces sp. SID12501</name>
    <dbReference type="NCBI Taxonomy" id="2706042"/>
    <lineage>
        <taxon>Bacteria</taxon>
        <taxon>Bacillati</taxon>
        <taxon>Actinomycetota</taxon>
        <taxon>Actinomycetes</taxon>
        <taxon>Kitasatosporales</taxon>
        <taxon>Streptomycetaceae</taxon>
        <taxon>Streptomyces</taxon>
    </lineage>
</organism>
<feature type="active site" evidence="6">
    <location>
        <position position="75"/>
    </location>
</feature>
<dbReference type="RefSeq" id="WP_164316005.1">
    <property type="nucleotide sequence ID" value="NZ_JAAGLU010000014.1"/>
</dbReference>
<evidence type="ECO:0000256" key="3">
    <source>
        <dbReference type="ARBA" id="ARBA00022679"/>
    </source>
</evidence>
<dbReference type="PROSITE" id="PS51679">
    <property type="entry name" value="SAM_MT_C5"/>
    <property type="match status" value="1"/>
</dbReference>
<dbReference type="InterPro" id="IPR029063">
    <property type="entry name" value="SAM-dependent_MTases_sf"/>
</dbReference>
<dbReference type="Pfam" id="PF00145">
    <property type="entry name" value="DNA_methylase"/>
    <property type="match status" value="1"/>
</dbReference>
<evidence type="ECO:0000256" key="7">
    <source>
        <dbReference type="SAM" id="MobiDB-lite"/>
    </source>
</evidence>
<evidence type="ECO:0000256" key="2">
    <source>
        <dbReference type="ARBA" id="ARBA00022603"/>
    </source>
</evidence>
<dbReference type="PANTHER" id="PTHR46098">
    <property type="entry name" value="TRNA (CYTOSINE(38)-C(5))-METHYLTRANSFERASE"/>
    <property type="match status" value="1"/>
</dbReference>
<keyword evidence="3 6" id="KW-0808">Transferase</keyword>
<dbReference type="GO" id="GO:0032259">
    <property type="term" value="P:methylation"/>
    <property type="evidence" value="ECO:0007669"/>
    <property type="project" value="UniProtKB-KW"/>
</dbReference>
<dbReference type="GO" id="GO:0009307">
    <property type="term" value="P:DNA restriction-modification system"/>
    <property type="evidence" value="ECO:0007669"/>
    <property type="project" value="UniProtKB-KW"/>
</dbReference>
<dbReference type="EC" id="2.1.1.37" evidence="1"/>
<evidence type="ECO:0000256" key="6">
    <source>
        <dbReference type="PROSITE-ProRule" id="PRU01016"/>
    </source>
</evidence>
<gene>
    <name evidence="8" type="ORF">G3I71_19110</name>
</gene>
<dbReference type="EMBL" id="JAAGLU010000014">
    <property type="protein sequence ID" value="NEC87889.1"/>
    <property type="molecule type" value="Genomic_DNA"/>
</dbReference>
<keyword evidence="2 6" id="KW-0489">Methyltransferase</keyword>
<keyword evidence="4 6" id="KW-0949">S-adenosyl-L-methionine</keyword>
<dbReference type="PANTHER" id="PTHR46098:SF1">
    <property type="entry name" value="TRNA (CYTOSINE(38)-C(5))-METHYLTRANSFERASE"/>
    <property type="match status" value="1"/>
</dbReference>
<feature type="compositionally biased region" description="Basic and acidic residues" evidence="7">
    <location>
        <begin position="291"/>
        <end position="306"/>
    </location>
</feature>
<protein>
    <recommendedName>
        <fullName evidence="1">DNA (cytosine-5-)-methyltransferase</fullName>
        <ecNumber evidence="1">2.1.1.37</ecNumber>
    </recommendedName>
</protein>
<dbReference type="PRINTS" id="PR00105">
    <property type="entry name" value="C5METTRFRASE"/>
</dbReference>
<feature type="region of interest" description="Disordered" evidence="7">
    <location>
        <begin position="188"/>
        <end position="319"/>
    </location>
</feature>
<comment type="caution">
    <text evidence="8">The sequence shown here is derived from an EMBL/GenBank/DDBJ whole genome shotgun (WGS) entry which is preliminary data.</text>
</comment>
<dbReference type="GO" id="GO:0003886">
    <property type="term" value="F:DNA (cytosine-5-)-methyltransferase activity"/>
    <property type="evidence" value="ECO:0007669"/>
    <property type="project" value="UniProtKB-EC"/>
</dbReference>
<evidence type="ECO:0000313" key="8">
    <source>
        <dbReference type="EMBL" id="NEC87889.1"/>
    </source>
</evidence>
<evidence type="ECO:0000256" key="1">
    <source>
        <dbReference type="ARBA" id="ARBA00011975"/>
    </source>
</evidence>
<dbReference type="Gene3D" id="3.40.50.150">
    <property type="entry name" value="Vaccinia Virus protein VP39"/>
    <property type="match status" value="1"/>
</dbReference>
<dbReference type="SUPFAM" id="SSF53335">
    <property type="entry name" value="S-adenosyl-L-methionine-dependent methyltransferases"/>
    <property type="match status" value="1"/>
</dbReference>
<comment type="similarity">
    <text evidence="6">Belongs to the class I-like SAM-binding methyltransferase superfamily. C5-methyltransferase family.</text>
</comment>
<keyword evidence="5" id="KW-0680">Restriction system</keyword>
<proteinExistence type="inferred from homology"/>
<dbReference type="InterPro" id="IPR050750">
    <property type="entry name" value="C5-MTase"/>
</dbReference>